<reference evidence="4 5" key="1">
    <citation type="submission" date="2017-09" db="EMBL/GenBank/DDBJ databases">
        <title>Genome sequences of Natrinema ejinorence JCM 13890T.</title>
        <authorList>
            <person name="Roh S.W."/>
            <person name="Kim Y.B."/>
            <person name="Kim J.Y."/>
        </authorList>
    </citation>
    <scope>NUCLEOTIDE SEQUENCE [LARGE SCALE GENOMIC DNA]</scope>
    <source>
        <strain evidence="4 5">JCM 13890</strain>
    </source>
</reference>
<evidence type="ECO:0000313" key="4">
    <source>
        <dbReference type="EMBL" id="PCR88699.1"/>
    </source>
</evidence>
<accession>A0A2A5QPG8</accession>
<feature type="transmembrane region" description="Helical" evidence="3">
    <location>
        <begin position="55"/>
        <end position="75"/>
    </location>
</feature>
<gene>
    <name evidence="4" type="ORF">CP557_21970</name>
</gene>
<feature type="region of interest" description="Disordered" evidence="2">
    <location>
        <begin position="289"/>
        <end position="331"/>
    </location>
</feature>
<evidence type="ECO:0000256" key="1">
    <source>
        <dbReference type="SAM" id="Coils"/>
    </source>
</evidence>
<dbReference type="OrthoDB" id="385480at2157"/>
<dbReference type="Proteomes" id="UP000219689">
    <property type="component" value="Unassembled WGS sequence"/>
</dbReference>
<keyword evidence="3" id="KW-1133">Transmembrane helix</keyword>
<keyword evidence="1" id="KW-0175">Coiled coil</keyword>
<evidence type="ECO:0000256" key="3">
    <source>
        <dbReference type="SAM" id="Phobius"/>
    </source>
</evidence>
<feature type="region of interest" description="Disordered" evidence="2">
    <location>
        <begin position="1"/>
        <end position="43"/>
    </location>
</feature>
<name>A0A2A5QPG8_9EURY</name>
<protein>
    <submittedName>
        <fullName evidence="4">Uncharacterized protein</fullName>
    </submittedName>
</protein>
<keyword evidence="5" id="KW-1185">Reference proteome</keyword>
<dbReference type="RefSeq" id="WP_097382166.1">
    <property type="nucleotide sequence ID" value="NZ_NXNI01000003.1"/>
</dbReference>
<sequence length="331" mass="37470">MSANNPGGRAGVDGQRDYKRFTTGNHPDVEDVADPHTTEDDTHTPLRERAWEYRWFLVLGVPIGLAAIAVLIGYTWHLIPDILGNRYVQLGSLFLTVIGVTAYLADRRRESAFMQYQWLVLRTKDGPKRFLGYLKQDSSGAPLFEPVKGMRRFGSLAERYTIEEFGAELGESWAKLNRDPSDPAMIRLHPAFVSITQTDLGTIIEQSTTKIKVDPFGRNSTLYAPMPDLVQDEIAENLKTELIRTREEREELEDRLNDFQRRLEAAKDIGAMEPEEFLQSHKEFYKELREVDRGRHGGTATETGEDSGPLGPSTQTDPELRQVEAELSSDD</sequence>
<organism evidence="4 5">
    <name type="scientific">Natrinema ejinorense</name>
    <dbReference type="NCBI Taxonomy" id="373386"/>
    <lineage>
        <taxon>Archaea</taxon>
        <taxon>Methanobacteriati</taxon>
        <taxon>Methanobacteriota</taxon>
        <taxon>Stenosarchaea group</taxon>
        <taxon>Halobacteria</taxon>
        <taxon>Halobacteriales</taxon>
        <taxon>Natrialbaceae</taxon>
        <taxon>Natrinema</taxon>
    </lineage>
</organism>
<dbReference type="AlphaFoldDB" id="A0A2A5QPG8"/>
<dbReference type="EMBL" id="NXNI01000003">
    <property type="protein sequence ID" value="PCR88699.1"/>
    <property type="molecule type" value="Genomic_DNA"/>
</dbReference>
<evidence type="ECO:0000313" key="5">
    <source>
        <dbReference type="Proteomes" id="UP000219689"/>
    </source>
</evidence>
<feature type="compositionally biased region" description="Basic and acidic residues" evidence="2">
    <location>
        <begin position="27"/>
        <end position="43"/>
    </location>
</feature>
<evidence type="ECO:0000256" key="2">
    <source>
        <dbReference type="SAM" id="MobiDB-lite"/>
    </source>
</evidence>
<comment type="caution">
    <text evidence="4">The sequence shown here is derived from an EMBL/GenBank/DDBJ whole genome shotgun (WGS) entry which is preliminary data.</text>
</comment>
<keyword evidence="3" id="KW-0472">Membrane</keyword>
<feature type="transmembrane region" description="Helical" evidence="3">
    <location>
        <begin position="87"/>
        <end position="105"/>
    </location>
</feature>
<feature type="coiled-coil region" evidence="1">
    <location>
        <begin position="235"/>
        <end position="269"/>
    </location>
</feature>
<proteinExistence type="predicted"/>
<keyword evidence="3" id="KW-0812">Transmembrane</keyword>